<accession>A0AAV5J117</accession>
<sequence length="41" mass="4786">MLKYCYIEGCVSSGPIYSLNKYTGIVCILNYMRHLIFCDME</sequence>
<comment type="caution">
    <text evidence="1">The sequence shown here is derived from an EMBL/GenBank/DDBJ whole genome shotgun (WGS) entry which is preliminary data.</text>
</comment>
<dbReference type="Proteomes" id="UP001054252">
    <property type="component" value="Unassembled WGS sequence"/>
</dbReference>
<dbReference type="EMBL" id="BPVZ01000028">
    <property type="protein sequence ID" value="GKV08303.1"/>
    <property type="molecule type" value="Genomic_DNA"/>
</dbReference>
<evidence type="ECO:0000313" key="2">
    <source>
        <dbReference type="Proteomes" id="UP001054252"/>
    </source>
</evidence>
<keyword evidence="2" id="KW-1185">Reference proteome</keyword>
<proteinExistence type="predicted"/>
<name>A0AAV5J117_9ROSI</name>
<organism evidence="1 2">
    <name type="scientific">Rubroshorea leprosula</name>
    <dbReference type="NCBI Taxonomy" id="152421"/>
    <lineage>
        <taxon>Eukaryota</taxon>
        <taxon>Viridiplantae</taxon>
        <taxon>Streptophyta</taxon>
        <taxon>Embryophyta</taxon>
        <taxon>Tracheophyta</taxon>
        <taxon>Spermatophyta</taxon>
        <taxon>Magnoliopsida</taxon>
        <taxon>eudicotyledons</taxon>
        <taxon>Gunneridae</taxon>
        <taxon>Pentapetalae</taxon>
        <taxon>rosids</taxon>
        <taxon>malvids</taxon>
        <taxon>Malvales</taxon>
        <taxon>Dipterocarpaceae</taxon>
        <taxon>Rubroshorea</taxon>
    </lineage>
</organism>
<protein>
    <submittedName>
        <fullName evidence="1">Uncharacterized protein</fullName>
    </submittedName>
</protein>
<evidence type="ECO:0000313" key="1">
    <source>
        <dbReference type="EMBL" id="GKV08303.1"/>
    </source>
</evidence>
<dbReference type="AlphaFoldDB" id="A0AAV5J117"/>
<reference evidence="1 2" key="1">
    <citation type="journal article" date="2021" name="Commun. Biol.">
        <title>The genome of Shorea leprosula (Dipterocarpaceae) highlights the ecological relevance of drought in aseasonal tropical rainforests.</title>
        <authorList>
            <person name="Ng K.K.S."/>
            <person name="Kobayashi M.J."/>
            <person name="Fawcett J.A."/>
            <person name="Hatakeyama M."/>
            <person name="Paape T."/>
            <person name="Ng C.H."/>
            <person name="Ang C.C."/>
            <person name="Tnah L.H."/>
            <person name="Lee C.T."/>
            <person name="Nishiyama T."/>
            <person name="Sese J."/>
            <person name="O'Brien M.J."/>
            <person name="Copetti D."/>
            <person name="Mohd Noor M.I."/>
            <person name="Ong R.C."/>
            <person name="Putra M."/>
            <person name="Sireger I.Z."/>
            <person name="Indrioko S."/>
            <person name="Kosugi Y."/>
            <person name="Izuno A."/>
            <person name="Isagi Y."/>
            <person name="Lee S.L."/>
            <person name="Shimizu K.K."/>
        </authorList>
    </citation>
    <scope>NUCLEOTIDE SEQUENCE [LARGE SCALE GENOMIC DNA]</scope>
    <source>
        <strain evidence="1">214</strain>
    </source>
</reference>
<gene>
    <name evidence="1" type="ORF">SLEP1_g19956</name>
</gene>